<dbReference type="InterPro" id="IPR015422">
    <property type="entry name" value="PyrdxlP-dep_Trfase_small"/>
</dbReference>
<feature type="domain" description="Aminotransferase class I/classII large" evidence="5">
    <location>
        <begin position="47"/>
        <end position="374"/>
    </location>
</feature>
<dbReference type="RefSeq" id="WP_204118758.1">
    <property type="nucleotide sequence ID" value="NZ_BOLV01000007.1"/>
</dbReference>
<proteinExistence type="predicted"/>
<evidence type="ECO:0000313" key="7">
    <source>
        <dbReference type="Proteomes" id="UP001597199"/>
    </source>
</evidence>
<dbReference type="CDD" id="cd00609">
    <property type="entry name" value="AAT_like"/>
    <property type="match status" value="1"/>
</dbReference>
<evidence type="ECO:0000256" key="3">
    <source>
        <dbReference type="ARBA" id="ARBA00022679"/>
    </source>
</evidence>
<dbReference type="Gene3D" id="3.40.640.10">
    <property type="entry name" value="Type I PLP-dependent aspartate aminotransferase-like (Major domain)"/>
    <property type="match status" value="1"/>
</dbReference>
<dbReference type="InterPro" id="IPR004839">
    <property type="entry name" value="Aminotransferase_I/II_large"/>
</dbReference>
<dbReference type="EMBL" id="JBHTOA010000023">
    <property type="protein sequence ID" value="MFD1398728.1"/>
    <property type="molecule type" value="Genomic_DNA"/>
</dbReference>
<gene>
    <name evidence="6" type="ORF">ACFQ41_05355</name>
</gene>
<evidence type="ECO:0000256" key="4">
    <source>
        <dbReference type="ARBA" id="ARBA00022898"/>
    </source>
</evidence>
<protein>
    <submittedName>
        <fullName evidence="6">PLP-dependent aminotransferase family protein</fullName>
    </submittedName>
</protein>
<dbReference type="SUPFAM" id="SSF53383">
    <property type="entry name" value="PLP-dependent transferases"/>
    <property type="match status" value="1"/>
</dbReference>
<comment type="cofactor">
    <cofactor evidence="1">
        <name>pyridoxal 5'-phosphate</name>
        <dbReference type="ChEBI" id="CHEBI:597326"/>
    </cofactor>
</comment>
<dbReference type="Proteomes" id="UP001597199">
    <property type="component" value="Unassembled WGS sequence"/>
</dbReference>
<keyword evidence="7" id="KW-1185">Reference proteome</keyword>
<keyword evidence="4" id="KW-0663">Pyridoxal phosphate</keyword>
<reference evidence="7" key="1">
    <citation type="journal article" date="2019" name="Int. J. Syst. Evol. Microbiol.">
        <title>The Global Catalogue of Microorganisms (GCM) 10K type strain sequencing project: providing services to taxonomists for standard genome sequencing and annotation.</title>
        <authorList>
            <consortium name="The Broad Institute Genomics Platform"/>
            <consortium name="The Broad Institute Genome Sequencing Center for Infectious Disease"/>
            <person name="Wu L."/>
            <person name="Ma J."/>
        </authorList>
    </citation>
    <scope>NUCLEOTIDE SEQUENCE [LARGE SCALE GENOMIC DNA]</scope>
    <source>
        <strain evidence="7">CCM 9110</strain>
    </source>
</reference>
<keyword evidence="3" id="KW-0808">Transferase</keyword>
<dbReference type="GO" id="GO:0008483">
    <property type="term" value="F:transaminase activity"/>
    <property type="evidence" value="ECO:0007669"/>
    <property type="project" value="UniProtKB-KW"/>
</dbReference>
<evidence type="ECO:0000256" key="1">
    <source>
        <dbReference type="ARBA" id="ARBA00001933"/>
    </source>
</evidence>
<dbReference type="PANTHER" id="PTHR42790">
    <property type="entry name" value="AMINOTRANSFERASE"/>
    <property type="match status" value="1"/>
</dbReference>
<dbReference type="InterPro" id="IPR050859">
    <property type="entry name" value="Class-I_PLP-dep_aminotransf"/>
</dbReference>
<organism evidence="6 7">
    <name type="scientific">Lacticaseibacillus suilingensis</name>
    <dbReference type="NCBI Taxonomy" id="2799577"/>
    <lineage>
        <taxon>Bacteria</taxon>
        <taxon>Bacillati</taxon>
        <taxon>Bacillota</taxon>
        <taxon>Bacilli</taxon>
        <taxon>Lactobacillales</taxon>
        <taxon>Lactobacillaceae</taxon>
        <taxon>Lacticaseibacillus</taxon>
    </lineage>
</organism>
<comment type="caution">
    <text evidence="6">The sequence shown here is derived from an EMBL/GenBank/DDBJ whole genome shotgun (WGS) entry which is preliminary data.</text>
</comment>
<evidence type="ECO:0000313" key="6">
    <source>
        <dbReference type="EMBL" id="MFD1398728.1"/>
    </source>
</evidence>
<evidence type="ECO:0000256" key="2">
    <source>
        <dbReference type="ARBA" id="ARBA00022576"/>
    </source>
</evidence>
<dbReference type="InterPro" id="IPR015424">
    <property type="entry name" value="PyrdxlP-dep_Trfase"/>
</dbReference>
<accession>A0ABW4BFR2</accession>
<dbReference type="Gene3D" id="3.90.1150.10">
    <property type="entry name" value="Aspartate Aminotransferase, domain 1"/>
    <property type="match status" value="1"/>
</dbReference>
<evidence type="ECO:0000259" key="5">
    <source>
        <dbReference type="Pfam" id="PF00155"/>
    </source>
</evidence>
<sequence length="395" mass="42515">MKFASRVATTMQSGLDELFTAPDPELISFAGGYPDATMFPQAALQGAFAQATEESAAFQYGDSWGLPRLRRHIAQWLQKDGIPATAQDVLLTQGAQQGIDLAAKMLLNPGDGLVVEAPTYLGALAAFNAYEPQYYEVPMAADGMDLGALQKILMTHKIKMIYTVPDFQNPTGAVMSLAKRKALIALANQYDVIILEDGPYRWLRYQGESLPPLKHFDTQGRVIFLGSMSKILAPSLRLGWMVAAPKLLEAAAALRGASDVESSQLVHRAVALYLEQNDFDAHLDQLRQCYGAKLKLMHHAISAQLPAGYQLSQPAGGFFLWLTAPAGVDMTALQAQRLAPAHVSVVPSKNLTPSHQLLNGARLTFAAPPTAKIEPGSARLTAALAATATAQAHRA</sequence>
<dbReference type="Pfam" id="PF00155">
    <property type="entry name" value="Aminotran_1_2"/>
    <property type="match status" value="1"/>
</dbReference>
<dbReference type="InterPro" id="IPR015421">
    <property type="entry name" value="PyrdxlP-dep_Trfase_major"/>
</dbReference>
<dbReference type="PANTHER" id="PTHR42790:SF19">
    <property type="entry name" value="KYNURENINE_ALPHA-AMINOADIPATE AMINOTRANSFERASE, MITOCHONDRIAL"/>
    <property type="match status" value="1"/>
</dbReference>
<keyword evidence="2 6" id="KW-0032">Aminotransferase</keyword>
<name>A0ABW4BFR2_9LACO</name>